<accession>A0ACB9S6D4</accession>
<sequence length="324" mass="35644">MRPRYFCCWYYRLLFLLWHYHSVEHRCLFLGVPIRHGPLGPSSLLLLLAVAVVLVVASLASAGLLLSAASVLVFSSVALRRILTAEGRLATRSPPCSSCPRLLPDFPETRSYFLRCCLQNLPGVVPVEFPALSAAPRPESDCPAYRFDHRLGSPVSAPAVARQCSHYPWLCCSDLLYRCFHDLGLCLWFPLAALLLPSPLVFICTLLSRLIPLQSLLALFPSRTNFISLGITITPLPIVDIVSLPASLFFIVSVLAILRGPTLLRSLIIVISTRVIRLTAVTSVSVSEVVVLLVVAGVMTEFEFSIHTPRTHSAMKNIVVMVDA</sequence>
<gene>
    <name evidence="1" type="ORF">MLD38_004689</name>
</gene>
<evidence type="ECO:0000313" key="1">
    <source>
        <dbReference type="EMBL" id="KAI4386787.1"/>
    </source>
</evidence>
<dbReference type="Proteomes" id="UP001057402">
    <property type="component" value="Chromosome 2"/>
</dbReference>
<comment type="caution">
    <text evidence="1">The sequence shown here is derived from an EMBL/GenBank/DDBJ whole genome shotgun (WGS) entry which is preliminary data.</text>
</comment>
<proteinExistence type="predicted"/>
<dbReference type="EMBL" id="CM042881">
    <property type="protein sequence ID" value="KAI4386787.1"/>
    <property type="molecule type" value="Genomic_DNA"/>
</dbReference>
<protein>
    <submittedName>
        <fullName evidence="1">Uncharacterized protein</fullName>
    </submittedName>
</protein>
<evidence type="ECO:0000313" key="2">
    <source>
        <dbReference type="Proteomes" id="UP001057402"/>
    </source>
</evidence>
<keyword evidence="2" id="KW-1185">Reference proteome</keyword>
<name>A0ACB9S6D4_9MYRT</name>
<organism evidence="1 2">
    <name type="scientific">Melastoma candidum</name>
    <dbReference type="NCBI Taxonomy" id="119954"/>
    <lineage>
        <taxon>Eukaryota</taxon>
        <taxon>Viridiplantae</taxon>
        <taxon>Streptophyta</taxon>
        <taxon>Embryophyta</taxon>
        <taxon>Tracheophyta</taxon>
        <taxon>Spermatophyta</taxon>
        <taxon>Magnoliopsida</taxon>
        <taxon>eudicotyledons</taxon>
        <taxon>Gunneridae</taxon>
        <taxon>Pentapetalae</taxon>
        <taxon>rosids</taxon>
        <taxon>malvids</taxon>
        <taxon>Myrtales</taxon>
        <taxon>Melastomataceae</taxon>
        <taxon>Melastomatoideae</taxon>
        <taxon>Melastomateae</taxon>
        <taxon>Melastoma</taxon>
    </lineage>
</organism>
<reference evidence="2" key="1">
    <citation type="journal article" date="2023" name="Front. Plant Sci.">
        <title>Chromosomal-level genome assembly of Melastoma candidum provides insights into trichome evolution.</title>
        <authorList>
            <person name="Zhong Y."/>
            <person name="Wu W."/>
            <person name="Sun C."/>
            <person name="Zou P."/>
            <person name="Liu Y."/>
            <person name="Dai S."/>
            <person name="Zhou R."/>
        </authorList>
    </citation>
    <scope>NUCLEOTIDE SEQUENCE [LARGE SCALE GENOMIC DNA]</scope>
</reference>